<feature type="compositionally biased region" description="Polar residues" evidence="9">
    <location>
        <begin position="904"/>
        <end position="914"/>
    </location>
</feature>
<dbReference type="Proteomes" id="UP000717515">
    <property type="component" value="Unassembled WGS sequence"/>
</dbReference>
<evidence type="ECO:0000313" key="11">
    <source>
        <dbReference type="Proteomes" id="UP000717515"/>
    </source>
</evidence>
<evidence type="ECO:0000256" key="2">
    <source>
        <dbReference type="ARBA" id="ARBA00004496"/>
    </source>
</evidence>
<protein>
    <submittedName>
        <fullName evidence="10">Uncharacterized protein</fullName>
    </submittedName>
</protein>
<feature type="region of interest" description="Disordered" evidence="9">
    <location>
        <begin position="1"/>
        <end position="245"/>
    </location>
</feature>
<feature type="region of interest" description="Disordered" evidence="9">
    <location>
        <begin position="1019"/>
        <end position="1079"/>
    </location>
</feature>
<keyword evidence="6" id="KW-0805">Transcription regulation</keyword>
<evidence type="ECO:0000256" key="1">
    <source>
        <dbReference type="ARBA" id="ARBA00004123"/>
    </source>
</evidence>
<reference evidence="10" key="1">
    <citation type="submission" date="2021-07" db="EMBL/GenBank/DDBJ databases">
        <title>Draft genome of Mortierella alpina, strain LL118, isolated from an aspen leaf litter sample.</title>
        <authorList>
            <person name="Yang S."/>
            <person name="Vinatzer B.A."/>
        </authorList>
    </citation>
    <scope>NUCLEOTIDE SEQUENCE</scope>
    <source>
        <strain evidence="10">LL118</strain>
    </source>
</reference>
<evidence type="ECO:0000256" key="4">
    <source>
        <dbReference type="ARBA" id="ARBA00022490"/>
    </source>
</evidence>
<feature type="compositionally biased region" description="Polar residues" evidence="9">
    <location>
        <begin position="222"/>
        <end position="235"/>
    </location>
</feature>
<keyword evidence="8" id="KW-0539">Nucleus</keyword>
<feature type="compositionally biased region" description="Polar residues" evidence="9">
    <location>
        <begin position="656"/>
        <end position="678"/>
    </location>
</feature>
<gene>
    <name evidence="10" type="ORF">KVV02_005231</name>
</gene>
<comment type="subcellular location">
    <subcellularLocation>
        <location evidence="2">Cytoplasm</location>
    </subcellularLocation>
    <subcellularLocation>
        <location evidence="1">Nucleus</location>
    </subcellularLocation>
</comment>
<organism evidence="10 11">
    <name type="scientific">Mortierella alpina</name>
    <name type="common">Oleaginous fungus</name>
    <name type="synonym">Mortierella renispora</name>
    <dbReference type="NCBI Taxonomy" id="64518"/>
    <lineage>
        <taxon>Eukaryota</taxon>
        <taxon>Fungi</taxon>
        <taxon>Fungi incertae sedis</taxon>
        <taxon>Mucoromycota</taxon>
        <taxon>Mortierellomycotina</taxon>
        <taxon>Mortierellomycetes</taxon>
        <taxon>Mortierellales</taxon>
        <taxon>Mortierellaceae</taxon>
        <taxon>Mortierella</taxon>
    </lineage>
</organism>
<evidence type="ECO:0000256" key="7">
    <source>
        <dbReference type="ARBA" id="ARBA00023163"/>
    </source>
</evidence>
<accession>A0A9P8D0P5</accession>
<feature type="compositionally biased region" description="Basic and acidic residues" evidence="9">
    <location>
        <begin position="603"/>
        <end position="616"/>
    </location>
</feature>
<feature type="compositionally biased region" description="Polar residues" evidence="9">
    <location>
        <begin position="504"/>
        <end position="520"/>
    </location>
</feature>
<feature type="compositionally biased region" description="Basic and acidic residues" evidence="9">
    <location>
        <begin position="114"/>
        <end position="123"/>
    </location>
</feature>
<dbReference type="GO" id="GO:0005737">
    <property type="term" value="C:cytoplasm"/>
    <property type="evidence" value="ECO:0007669"/>
    <property type="project" value="UniProtKB-SubCell"/>
</dbReference>
<feature type="region of interest" description="Disordered" evidence="9">
    <location>
        <begin position="1193"/>
        <end position="1241"/>
    </location>
</feature>
<feature type="compositionally biased region" description="Polar residues" evidence="9">
    <location>
        <begin position="437"/>
        <end position="451"/>
    </location>
</feature>
<dbReference type="InterPro" id="IPR013734">
    <property type="entry name" value="TF_Nrm1/Whi5"/>
</dbReference>
<evidence type="ECO:0000313" key="10">
    <source>
        <dbReference type="EMBL" id="KAG9321700.1"/>
    </source>
</evidence>
<evidence type="ECO:0000256" key="3">
    <source>
        <dbReference type="ARBA" id="ARBA00006922"/>
    </source>
</evidence>
<feature type="compositionally biased region" description="Polar residues" evidence="9">
    <location>
        <begin position="188"/>
        <end position="208"/>
    </location>
</feature>
<keyword evidence="7" id="KW-0804">Transcription</keyword>
<dbReference type="EMBL" id="JAIFTL010000188">
    <property type="protein sequence ID" value="KAG9321700.1"/>
    <property type="molecule type" value="Genomic_DNA"/>
</dbReference>
<comment type="similarity">
    <text evidence="3">Belongs to the WHI5/NRM1 family.</text>
</comment>
<dbReference type="Pfam" id="PF08528">
    <property type="entry name" value="Whi5"/>
    <property type="match status" value="1"/>
</dbReference>
<feature type="compositionally biased region" description="Acidic residues" evidence="9">
    <location>
        <begin position="1046"/>
        <end position="1064"/>
    </location>
</feature>
<feature type="compositionally biased region" description="Acidic residues" evidence="9">
    <location>
        <begin position="148"/>
        <end position="165"/>
    </location>
</feature>
<keyword evidence="4" id="KW-0963">Cytoplasm</keyword>
<sequence length="1304" mass="144994">MHANNSLRKQQAMRALDALLSSSTSRAPAGPSYDEQPSPPTRHDTQADPPGPDPQGSDTDPNLDSHDEEEGLASNAAPSHKDSQKQWLLQRQEMERQLQRQQQKQQQQLLQQHEQLRTEHQERLILNYQSHHQDPRHQRQHAGRTTDEAEDADEEDEDEEDDEDGQEGRSKQSDTQEISLRKHHGHIAQSTPQQGTEKTSAATTSNSNRPRKYNKSKANDRGATSSTGTTPSNAPKRQYKKTILRQQAALLAAQLKEENKARDSEATRRVLARTGVIKHLRSLKSRLSFAQYKVDKGWEDQPLPLVTELFEESLEDSGDSNDELAPFMPFRRAPSAATSTTERNALSQYSRAISTAAPVHFSEQKPSRHQVAVKSAQRKGRGSEQAQGLPGHRRSVDQDGILGLMDSEISEADENVWDTPCSYEGAPAAMSRLPRNFESSRSLTPSGTPLNCRQHPPKRVDASAALRSSPSTPETFIKHQQKPGYQRPLSSNCSETGSEDDSVSESGQHTSSKTINSSKVQPKLAETVASSQTMPSTQEELQRQQRRQLEELQRRQLEQLQELQKLQQKQQTELQKAHAQMAHREPAPSKSDDLRLKTRSVSRPKDTRPGNDKENSSRQSGVGRRQELLQAQKQTRMDGRYDRSLPTAMTQERHSSGGSVSKPNCANPLPSRSDQTSAPIVRKQQQRRPSTPLTVRQQQQQPQGQNDRGPREHSRNDQRERPTNMRQEEYRQHQWKKLQQNEEKEQELFRLQRRLEQQHLDQQRRKTLLLQLQKPTQPLQEQTQGRREFLLPELQAQLVTPKKKKPLNPVQKAPSTENILASVRSTHSNVRSTLVSASPSMATAKNILLGSKRVLQSVEDKENFASPTSSPIRRTEYNALDSSEWAARQPTSSKGVKRQKPAISPSTSAVSRSLASPPGAIRATNSTASIASMGLNADPSPFMVSPGMAHASSSQFTAALLNTSPEVQSVVATVPDGVQSNKEFLNCFDQWMSDLGTDDIAGLSSVPSPNTEFAEVHLADSNAQEPKAGAISSSRNESAAEKSEQEEAEEEEEEFEEDDDEDDANQTGQSGLDDETELDDAELDRLLYSEVGDDYFYTGQGAVSTPGSDFGSTQDLNSDGATPDLYDWFPDAIHDNGTPSLLTAEQHLSLLSTDPILSSSPGELSQGLELGLEFDTAGDPLWLQQELQLQRQQLEHHHHQQQQLESQEQNPEQQHDHQVQPLLCSSRDGTPQLDSTTSTLLSSSSLADMLPGSTLLGGSHHYVPLGLGGEPMSDHSVVHVDDHLGKTELLMSGHPSSVDYYFST</sequence>
<comment type="caution">
    <text evidence="10">The sequence shown here is derived from an EMBL/GenBank/DDBJ whole genome shotgun (WGS) entry which is preliminary data.</text>
</comment>
<feature type="compositionally biased region" description="Low complexity" evidence="9">
    <location>
        <begin position="99"/>
        <end position="113"/>
    </location>
</feature>
<evidence type="ECO:0000256" key="8">
    <source>
        <dbReference type="ARBA" id="ARBA00023242"/>
    </source>
</evidence>
<feature type="region of interest" description="Disordered" evidence="9">
    <location>
        <begin position="360"/>
        <end position="398"/>
    </location>
</feature>
<keyword evidence="5" id="KW-0678">Repressor</keyword>
<dbReference type="GO" id="GO:0005634">
    <property type="term" value="C:nucleus"/>
    <property type="evidence" value="ECO:0007669"/>
    <property type="project" value="UniProtKB-SubCell"/>
</dbReference>
<evidence type="ECO:0000256" key="6">
    <source>
        <dbReference type="ARBA" id="ARBA00023015"/>
    </source>
</evidence>
<evidence type="ECO:0000256" key="9">
    <source>
        <dbReference type="SAM" id="MobiDB-lite"/>
    </source>
</evidence>
<feature type="compositionally biased region" description="Low complexity" evidence="9">
    <location>
        <begin position="1201"/>
        <end position="1212"/>
    </location>
</feature>
<feature type="compositionally biased region" description="Basic and acidic residues" evidence="9">
    <location>
        <begin position="708"/>
        <end position="732"/>
    </location>
</feature>
<name>A0A9P8D0P5_MORAP</name>
<feature type="region of interest" description="Disordered" evidence="9">
    <location>
        <begin position="568"/>
        <end position="738"/>
    </location>
</feature>
<feature type="compositionally biased region" description="Basic and acidic residues" evidence="9">
    <location>
        <begin position="582"/>
        <end position="596"/>
    </location>
</feature>
<evidence type="ECO:0000256" key="5">
    <source>
        <dbReference type="ARBA" id="ARBA00022491"/>
    </source>
</evidence>
<feature type="region of interest" description="Disordered" evidence="9">
    <location>
        <begin position="881"/>
        <end position="921"/>
    </location>
</feature>
<feature type="region of interest" description="Disordered" evidence="9">
    <location>
        <begin position="437"/>
        <end position="546"/>
    </location>
</feature>
<proteinExistence type="inferred from homology"/>
<feature type="compositionally biased region" description="Polar residues" evidence="9">
    <location>
        <begin position="687"/>
        <end position="696"/>
    </location>
</feature>